<feature type="transmembrane region" description="Helical" evidence="9">
    <location>
        <begin position="1337"/>
        <end position="1368"/>
    </location>
</feature>
<keyword evidence="6 9" id="KW-1133">Transmembrane helix</keyword>
<dbReference type="InterPro" id="IPR034001">
    <property type="entry name" value="ABCG_PDR_1"/>
</dbReference>
<organism evidence="11 12">
    <name type="scientific">Tilletia horrida</name>
    <dbReference type="NCBI Taxonomy" id="155126"/>
    <lineage>
        <taxon>Eukaryota</taxon>
        <taxon>Fungi</taxon>
        <taxon>Dikarya</taxon>
        <taxon>Basidiomycota</taxon>
        <taxon>Ustilaginomycotina</taxon>
        <taxon>Exobasidiomycetes</taxon>
        <taxon>Tilletiales</taxon>
        <taxon>Tilletiaceae</taxon>
        <taxon>Tilletia</taxon>
    </lineage>
</organism>
<dbReference type="PROSITE" id="PS50893">
    <property type="entry name" value="ABC_TRANSPORTER_2"/>
    <property type="match status" value="2"/>
</dbReference>
<comment type="caution">
    <text evidence="11">The sequence shown here is derived from an EMBL/GenBank/DDBJ whole genome shotgun (WGS) entry which is preliminary data.</text>
</comment>
<dbReference type="SMART" id="SM00382">
    <property type="entry name" value="AAA"/>
    <property type="match status" value="2"/>
</dbReference>
<accession>A0AAN6JTK8</accession>
<protein>
    <submittedName>
        <fullName evidence="11">ATP-binding cassette transporter snq2</fullName>
    </submittedName>
</protein>
<feature type="region of interest" description="Disordered" evidence="8">
    <location>
        <begin position="1"/>
        <end position="125"/>
    </location>
</feature>
<keyword evidence="2" id="KW-0813">Transport</keyword>
<feature type="transmembrane region" description="Helical" evidence="9">
    <location>
        <begin position="709"/>
        <end position="727"/>
    </location>
</feature>
<proteinExistence type="predicted"/>
<feature type="transmembrane region" description="Helical" evidence="9">
    <location>
        <begin position="567"/>
        <end position="586"/>
    </location>
</feature>
<evidence type="ECO:0000256" key="3">
    <source>
        <dbReference type="ARBA" id="ARBA00022692"/>
    </source>
</evidence>
<feature type="transmembrane region" description="Helical" evidence="9">
    <location>
        <begin position="810"/>
        <end position="830"/>
    </location>
</feature>
<dbReference type="FunFam" id="3.40.50.300:FF:000054">
    <property type="entry name" value="ABC multidrug transporter atrF"/>
    <property type="match status" value="1"/>
</dbReference>
<keyword evidence="5 11" id="KW-0067">ATP-binding</keyword>
<feature type="transmembrane region" description="Helical" evidence="9">
    <location>
        <begin position="1380"/>
        <end position="1401"/>
    </location>
</feature>
<evidence type="ECO:0000256" key="8">
    <source>
        <dbReference type="SAM" id="MobiDB-lite"/>
    </source>
</evidence>
<evidence type="ECO:0000259" key="10">
    <source>
        <dbReference type="PROSITE" id="PS50893"/>
    </source>
</evidence>
<dbReference type="Pfam" id="PF06422">
    <property type="entry name" value="PDR_CDR"/>
    <property type="match status" value="1"/>
</dbReference>
<feature type="region of interest" description="Disordered" evidence="8">
    <location>
        <begin position="868"/>
        <end position="889"/>
    </location>
</feature>
<dbReference type="EMBL" id="JAPDMQ010000034">
    <property type="protein sequence ID" value="KAK0539225.1"/>
    <property type="molecule type" value="Genomic_DNA"/>
</dbReference>
<feature type="transmembrane region" description="Helical" evidence="9">
    <location>
        <begin position="1299"/>
        <end position="1317"/>
    </location>
</feature>
<gene>
    <name evidence="11" type="primary">SNQ2_3</name>
    <name evidence="11" type="ORF">OC842_001046</name>
</gene>
<feature type="compositionally biased region" description="Polar residues" evidence="8">
    <location>
        <begin position="16"/>
        <end position="31"/>
    </location>
</feature>
<feature type="transmembrane region" description="Helical" evidence="9">
    <location>
        <begin position="1266"/>
        <end position="1287"/>
    </location>
</feature>
<dbReference type="InterPro" id="IPR003593">
    <property type="entry name" value="AAA+_ATPase"/>
</dbReference>
<dbReference type="Pfam" id="PF14510">
    <property type="entry name" value="ABC_trans_N"/>
    <property type="match status" value="1"/>
</dbReference>
<comment type="subcellular location">
    <subcellularLocation>
        <location evidence="1">Membrane</location>
        <topology evidence="1">Multi-pass membrane protein</topology>
    </subcellularLocation>
</comment>
<keyword evidence="7 9" id="KW-0472">Membrane</keyword>
<dbReference type="SUPFAM" id="SSF52540">
    <property type="entry name" value="P-loop containing nucleoside triphosphate hydrolases"/>
    <property type="match status" value="2"/>
</dbReference>
<feature type="compositionally biased region" description="Polar residues" evidence="8">
    <location>
        <begin position="86"/>
        <end position="97"/>
    </location>
</feature>
<evidence type="ECO:0000256" key="6">
    <source>
        <dbReference type="ARBA" id="ARBA00022989"/>
    </source>
</evidence>
<feature type="domain" description="ABC transporter" evidence="10">
    <location>
        <begin position="929"/>
        <end position="1170"/>
    </location>
</feature>
<evidence type="ECO:0000256" key="2">
    <source>
        <dbReference type="ARBA" id="ARBA00022448"/>
    </source>
</evidence>
<dbReference type="InterPro" id="IPR034003">
    <property type="entry name" value="ABCG_PDR_2"/>
</dbReference>
<dbReference type="InterPro" id="IPR010929">
    <property type="entry name" value="PDR_CDR_ABC"/>
</dbReference>
<dbReference type="PROSITE" id="PS00211">
    <property type="entry name" value="ABC_TRANSPORTER_1"/>
    <property type="match status" value="1"/>
</dbReference>
<feature type="transmembrane region" description="Helical" evidence="9">
    <location>
        <begin position="674"/>
        <end position="697"/>
    </location>
</feature>
<feature type="transmembrane region" description="Helical" evidence="9">
    <location>
        <begin position="1528"/>
        <end position="1549"/>
    </location>
</feature>
<dbReference type="Gene3D" id="3.40.50.300">
    <property type="entry name" value="P-loop containing nucleotide triphosphate hydrolases"/>
    <property type="match status" value="2"/>
</dbReference>
<dbReference type="InterPro" id="IPR029481">
    <property type="entry name" value="ABC_trans_N"/>
</dbReference>
<evidence type="ECO:0000256" key="4">
    <source>
        <dbReference type="ARBA" id="ARBA00022741"/>
    </source>
</evidence>
<dbReference type="InterPro" id="IPR003439">
    <property type="entry name" value="ABC_transporter-like_ATP-bd"/>
</dbReference>
<keyword evidence="4" id="KW-0547">Nucleotide-binding</keyword>
<dbReference type="PANTHER" id="PTHR19241">
    <property type="entry name" value="ATP-BINDING CASSETTE TRANSPORTER"/>
    <property type="match status" value="1"/>
</dbReference>
<feature type="transmembrane region" description="Helical" evidence="9">
    <location>
        <begin position="1407"/>
        <end position="1428"/>
    </location>
</feature>
<dbReference type="GO" id="GO:0016887">
    <property type="term" value="F:ATP hydrolysis activity"/>
    <property type="evidence" value="ECO:0007669"/>
    <property type="project" value="InterPro"/>
</dbReference>
<feature type="compositionally biased region" description="Basic and acidic residues" evidence="8">
    <location>
        <begin position="102"/>
        <end position="111"/>
    </location>
</feature>
<sequence>MADKDVPTFGEGGAGSNNQHLNLGPTLSTGSWGERGQDEVNVEQATAGFQDEVARQRSRQQHERTASRNSAAFAGGAGIDRVRSPLSRNQPTIAQQDSDLEVGEHEHRDQDGSNDNTEGERRASEDDFDLSKWILTRQAQEQQAGVDRHKPVGISFRNLSVRAPGTGSASVFVKTLPHALANTVIRDPFSVLSTLIPPFARFNPHTNTKDSHKLISDFSGLLKAGEMLLVLGRPGAGCSTFLRAMTTSLDPALTTEGTISYAGFTPADIARKFRGEVIFVDEDDLHFPTLTVAQTLRFALMNKVPKRSMRINHEKRHQFIETAIDVILSMFSIQHVRDTIVGDAFTRGVSGGERKRVTIGEALATRASCLAWDNSTRGLDASTALDYARSLRIMTDLSKRTTLATLYQVSESIFDLFDKVAVVDDGRLIYYGPRDQVRDYFYGLGYEIPARSTTADFCTVNVVDEKETVYRTDMPAGSPPAPRTAEERERAWQASDLYARLVREMDDYDEAVRASDKGEAVRLRETVRREKNKGVRKGSPYTVSFATQVQACIYRQLLVKWGAREDMYIKLFTIIGVSLIISSLFYQQSFDSSGTFTRGGIILFAGLLNGWLQLSESFEAVSGRPMLARHKQFAFYRPSAVVIARAIVDIPLLLVQCFLSSIILYFLSSLRVNAGAFWIFFVYVFLSAYNLTCLYRLFAAFSPTFNEAVRFSVLGLNILVIFLGYVIRRPQMNWMIFLSYIQGLSYAFEGLIANEFSYPIDCAPSQIVPFGEVRDVQYQTCALTGSKPGSIVVQGEDYLQTTFGYSRSHIGRNIGVVIAFCVLYLIPTVIASEIMNFGGSGGGVTVFARTKRAKAQLADASVVPKQDIEAASDQLKPSRAGSDVTRTGDDDTIAHADNKEKTPVAGFNSSQKGAAALHKHVPASERPIFTWSDINLQLPNGGRKLLQHVDGYVKPGTMTALMGASGAGKTTLMSVLSQRGAVGTITGEMLVDGKPLGPGFSKGTGLVLQGDIHLGTQTVREAIELSALLRQPQDIPREQKLADAQNAIELLELEDLQDAIIGVPGAGLGVERRKRVTIAVELAAKPDLLLFLDEPTSGLDSSGAAAICRLLRRLAEEEGQAILCTIHQPSSLLFESFDNVLLLQHGGRTCYMGPIGEHAGQDSEVVRRYFEANGAPECPPEANVAEYILEVVSGGKSRGIDWGDKWSGSKEAEGVRTHIAEIVEERKQKPAPEDPRSRREYAADPWTQLVEVTKRQFRDMWRDSSFTYGIIFSNVVTSFVAGGAFAHLGYSPTNYQDRIFVVILVMLNFPAIVNSFIAKSFELRMLYQMRESPSKVYAWPIFISSIVITSIPIAILASIIWFLPAFFIPYYTRASSVAGYFYLMIFTMQFFMIFFSLLLALSCPSPVTAANLLPFLLPVLFCANGVIVPHKVMREPWKSFVYYVNPITYYVRGQLANIFHDQPVVCDSEDLYMFNAPPGQSCDAYAGEWARGTGGYLVDQGNNLCGYCQYSRGDQYAEQADAYYNFKWPAWVIFLAFTIFNLGASYYLYWHFNVKGWALFPGKTWLFSLPGKAWRAVASRGKKGREEEVEEA</sequence>
<dbReference type="GO" id="GO:0016020">
    <property type="term" value="C:membrane"/>
    <property type="evidence" value="ECO:0007669"/>
    <property type="project" value="UniProtKB-SubCell"/>
</dbReference>
<evidence type="ECO:0000256" key="7">
    <source>
        <dbReference type="ARBA" id="ARBA00023136"/>
    </source>
</evidence>
<dbReference type="CDD" id="cd03233">
    <property type="entry name" value="ABCG_PDR_domain1"/>
    <property type="match status" value="1"/>
</dbReference>
<dbReference type="InterPro" id="IPR017871">
    <property type="entry name" value="ABC_transporter-like_CS"/>
</dbReference>
<evidence type="ECO:0000256" key="9">
    <source>
        <dbReference type="SAM" id="Phobius"/>
    </source>
</evidence>
<dbReference type="GO" id="GO:0140359">
    <property type="term" value="F:ABC-type transporter activity"/>
    <property type="evidence" value="ECO:0007669"/>
    <property type="project" value="InterPro"/>
</dbReference>
<keyword evidence="3 9" id="KW-0812">Transmembrane</keyword>
<feature type="transmembrane region" description="Helical" evidence="9">
    <location>
        <begin position="634"/>
        <end position="667"/>
    </location>
</feature>
<dbReference type="InterPro" id="IPR027417">
    <property type="entry name" value="P-loop_NTPase"/>
</dbReference>
<dbReference type="Pfam" id="PF01061">
    <property type="entry name" value="ABC2_membrane"/>
    <property type="match status" value="2"/>
</dbReference>
<reference evidence="11" key="1">
    <citation type="journal article" date="2023" name="PhytoFront">
        <title>Draft Genome Resources of Seven Strains of Tilletia horrida, Causal Agent of Kernel Smut of Rice.</title>
        <authorList>
            <person name="Khanal S."/>
            <person name="Antony Babu S."/>
            <person name="Zhou X.G."/>
        </authorList>
    </citation>
    <scope>NUCLEOTIDE SEQUENCE</scope>
    <source>
        <strain evidence="11">TX3</strain>
    </source>
</reference>
<evidence type="ECO:0000256" key="5">
    <source>
        <dbReference type="ARBA" id="ARBA00022840"/>
    </source>
</evidence>
<evidence type="ECO:0000313" key="11">
    <source>
        <dbReference type="EMBL" id="KAK0539225.1"/>
    </source>
</evidence>
<evidence type="ECO:0000313" key="12">
    <source>
        <dbReference type="Proteomes" id="UP001176521"/>
    </source>
</evidence>
<evidence type="ECO:0000256" key="1">
    <source>
        <dbReference type="ARBA" id="ARBA00004141"/>
    </source>
</evidence>
<dbReference type="Proteomes" id="UP001176521">
    <property type="component" value="Unassembled WGS sequence"/>
</dbReference>
<dbReference type="GO" id="GO:0005524">
    <property type="term" value="F:ATP binding"/>
    <property type="evidence" value="ECO:0007669"/>
    <property type="project" value="UniProtKB-KW"/>
</dbReference>
<dbReference type="CDD" id="cd03232">
    <property type="entry name" value="ABCG_PDR_domain2"/>
    <property type="match status" value="1"/>
</dbReference>
<keyword evidence="12" id="KW-1185">Reference proteome</keyword>
<feature type="compositionally biased region" description="Basic and acidic residues" evidence="8">
    <location>
        <begin position="52"/>
        <end position="66"/>
    </location>
</feature>
<name>A0AAN6JTK8_9BASI</name>
<dbReference type="InterPro" id="IPR013525">
    <property type="entry name" value="ABC2_TM"/>
</dbReference>
<feature type="transmembrane region" description="Helical" evidence="9">
    <location>
        <begin position="595"/>
        <end position="614"/>
    </location>
</feature>
<feature type="domain" description="ABC transporter" evidence="10">
    <location>
        <begin position="200"/>
        <end position="450"/>
    </location>
</feature>
<dbReference type="Pfam" id="PF00005">
    <property type="entry name" value="ABC_tran"/>
    <property type="match status" value="2"/>
</dbReference>